<dbReference type="RefSeq" id="WP_245281856.1">
    <property type="nucleotide sequence ID" value="NZ_LMTR01000045.1"/>
</dbReference>
<comment type="caution">
    <text evidence="2">The sequence shown here is derived from an EMBL/GenBank/DDBJ whole genome shotgun (WGS) entry which is preliminary data.</text>
</comment>
<dbReference type="InterPro" id="IPR029021">
    <property type="entry name" value="Prot-tyrosine_phosphatase-like"/>
</dbReference>
<organism evidence="2 3">
    <name type="scientific">Hyphomicrobium sulfonivorans</name>
    <dbReference type="NCBI Taxonomy" id="121290"/>
    <lineage>
        <taxon>Bacteria</taxon>
        <taxon>Pseudomonadati</taxon>
        <taxon>Pseudomonadota</taxon>
        <taxon>Alphaproteobacteria</taxon>
        <taxon>Hyphomicrobiales</taxon>
        <taxon>Hyphomicrobiaceae</taxon>
        <taxon>Hyphomicrobium</taxon>
    </lineage>
</organism>
<dbReference type="EMBL" id="LMTR01000045">
    <property type="protein sequence ID" value="KWT69331.1"/>
    <property type="molecule type" value="Genomic_DNA"/>
</dbReference>
<dbReference type="STRING" id="121290.APY04_1414"/>
<evidence type="ECO:0000259" key="1">
    <source>
        <dbReference type="Pfam" id="PF22741"/>
    </source>
</evidence>
<feature type="domain" description="DSP-PTPase phosphatase fused to NAD+ Kinase" evidence="1">
    <location>
        <begin position="24"/>
        <end position="140"/>
    </location>
</feature>
<reference evidence="2 3" key="1">
    <citation type="submission" date="2015-10" db="EMBL/GenBank/DDBJ databases">
        <title>Transcriptomic analysis of a linuron degrading triple-species bacterial consortium.</title>
        <authorList>
            <person name="Albers P."/>
        </authorList>
    </citation>
    <scope>NUCLEOTIDE SEQUENCE [LARGE SCALE GENOMIC DNA]</scope>
    <source>
        <strain evidence="2 3">WDL6</strain>
    </source>
</reference>
<dbReference type="Gene3D" id="3.90.190.10">
    <property type="entry name" value="Protein tyrosine phosphatase superfamily"/>
    <property type="match status" value="1"/>
</dbReference>
<proteinExistence type="predicted"/>
<sequence>MSMLFVDHGIFRLAYLNAHRLSGKTWRAAQPAPHQIRRFARKGVRTIVNLRGARECGSYWLETRACEQAGVKLVNFQVRSRAAPSLEELKGAARLFNEIEYPALLHCKSGADRAGLMSVLYQHLHEGVPMAEAKKQLSLKFGHIRQAQTGILDYFFERYLADSAETPMDFFTWVDTLYDPDELKASFQAKGWANRLVDSILRRE</sequence>
<dbReference type="Pfam" id="PF22741">
    <property type="entry name" value="PTP-NADK"/>
    <property type="match status" value="1"/>
</dbReference>
<dbReference type="Proteomes" id="UP000059074">
    <property type="component" value="Unassembled WGS sequence"/>
</dbReference>
<accession>A0A109BIK2</accession>
<dbReference type="InterPro" id="IPR055214">
    <property type="entry name" value="PTP-NADK"/>
</dbReference>
<name>A0A109BIK2_HYPSL</name>
<evidence type="ECO:0000313" key="2">
    <source>
        <dbReference type="EMBL" id="KWT69331.1"/>
    </source>
</evidence>
<gene>
    <name evidence="2" type="ORF">APY04_1414</name>
</gene>
<protein>
    <recommendedName>
        <fullName evidence="1">DSP-PTPase phosphatase fused to NAD+ Kinase domain-containing protein</fullName>
    </recommendedName>
</protein>
<dbReference type="AlphaFoldDB" id="A0A109BIK2"/>
<dbReference type="PATRIC" id="fig|121290.4.peg.2650"/>
<keyword evidence="3" id="KW-1185">Reference proteome</keyword>
<evidence type="ECO:0000313" key="3">
    <source>
        <dbReference type="Proteomes" id="UP000059074"/>
    </source>
</evidence>
<dbReference type="SUPFAM" id="SSF52799">
    <property type="entry name" value="(Phosphotyrosine protein) phosphatases II"/>
    <property type="match status" value="1"/>
</dbReference>